<evidence type="ECO:0000256" key="12">
    <source>
        <dbReference type="ARBA" id="ARBA00032922"/>
    </source>
</evidence>
<dbReference type="RefSeq" id="WP_012057872.1">
    <property type="nucleotide sequence ID" value="NZ_CP007389.1"/>
</dbReference>
<dbReference type="Gene3D" id="1.10.3210.10">
    <property type="entry name" value="Hypothetical protein af1432"/>
    <property type="match status" value="1"/>
</dbReference>
<comment type="similarity">
    <text evidence="2">Belongs to the CRISPR-associated Cas10/Csm1 family.</text>
</comment>
<evidence type="ECO:0000313" key="14">
    <source>
        <dbReference type="EMBL" id="APT74562.1"/>
    </source>
</evidence>
<evidence type="ECO:0000313" key="15">
    <source>
        <dbReference type="Proteomes" id="UP000185490"/>
    </source>
</evidence>
<dbReference type="PANTHER" id="PTHR36528:SF1">
    <property type="entry name" value="CRISPR SYSTEM SINGLE-STRAND-SPECIFIC DEOXYRIBONUCLEASE CAS10_CSM1 (SUBTYPE III-A)"/>
    <property type="match status" value="1"/>
</dbReference>
<evidence type="ECO:0000256" key="3">
    <source>
        <dbReference type="ARBA" id="ARBA00014333"/>
    </source>
</evidence>
<protein>
    <recommendedName>
        <fullName evidence="3">CRISPR system single-strand-specific deoxyribonuclease Cas10/Csm1 (subtype III-A)</fullName>
    </recommendedName>
    <alternativeName>
        <fullName evidence="12">Cyclic oligoadenylate synthase</fullName>
    </alternativeName>
</protein>
<dbReference type="NCBIfam" id="TIGR02578">
    <property type="entry name" value="cas_TM1811_Csm1"/>
    <property type="match status" value="1"/>
</dbReference>
<evidence type="ECO:0000256" key="2">
    <source>
        <dbReference type="ARBA" id="ARBA00005700"/>
    </source>
</evidence>
<dbReference type="InterPro" id="IPR013408">
    <property type="entry name" value="Cas10/Csm1"/>
</dbReference>
<dbReference type="SUPFAM" id="SSF109604">
    <property type="entry name" value="HD-domain/PDEase-like"/>
    <property type="match status" value="1"/>
</dbReference>
<dbReference type="Pfam" id="PF22335">
    <property type="entry name" value="Cas10-Cmr2_palm2"/>
    <property type="match status" value="1"/>
</dbReference>
<proteinExistence type="inferred from homology"/>
<evidence type="ECO:0000256" key="9">
    <source>
        <dbReference type="ARBA" id="ARBA00022839"/>
    </source>
</evidence>
<accession>A0ABM6GG57</accession>
<dbReference type="Pfam" id="PF18211">
    <property type="entry name" value="Csm1_B"/>
    <property type="match status" value="1"/>
</dbReference>
<keyword evidence="10" id="KW-0067">ATP-binding</keyword>
<keyword evidence="8" id="KW-0378">Hydrolase</keyword>
<keyword evidence="4" id="KW-0808">Transferase</keyword>
<name>A0ABM6GG57_9BACT</name>
<evidence type="ECO:0000256" key="10">
    <source>
        <dbReference type="ARBA" id="ARBA00022840"/>
    </source>
</evidence>
<organism evidence="14 15">
    <name type="scientific">Thermosipho melanesiensis</name>
    <dbReference type="NCBI Taxonomy" id="46541"/>
    <lineage>
        <taxon>Bacteria</taxon>
        <taxon>Thermotogati</taxon>
        <taxon>Thermotogota</taxon>
        <taxon>Thermotogae</taxon>
        <taxon>Thermotogales</taxon>
        <taxon>Fervidobacteriaceae</taxon>
        <taxon>Thermosipho</taxon>
    </lineage>
</organism>
<feature type="domain" description="GGDEF" evidence="13">
    <location>
        <begin position="512"/>
        <end position="650"/>
    </location>
</feature>
<evidence type="ECO:0000259" key="13">
    <source>
        <dbReference type="PROSITE" id="PS50887"/>
    </source>
</evidence>
<keyword evidence="7" id="KW-0255">Endonuclease</keyword>
<evidence type="ECO:0000256" key="7">
    <source>
        <dbReference type="ARBA" id="ARBA00022759"/>
    </source>
</evidence>
<dbReference type="InterPro" id="IPR052117">
    <property type="entry name" value="Cas10/Csm1_subtype-III-A"/>
</dbReference>
<reference evidence="14 15" key="1">
    <citation type="submission" date="2014-02" db="EMBL/GenBank/DDBJ databases">
        <title>Diversity of Thermotogales isolates from hydrothermal vents.</title>
        <authorList>
            <person name="Haverkamp T.H.A."/>
            <person name="Lossouarn J."/>
            <person name="Geslin C."/>
            <person name="Nesbo C.L."/>
        </authorList>
    </citation>
    <scope>NUCLEOTIDE SEQUENCE [LARGE SCALE GENOMIC DNA]</scope>
    <source>
        <strain evidence="14 15">431</strain>
    </source>
</reference>
<dbReference type="InterPro" id="IPR043128">
    <property type="entry name" value="Rev_trsase/Diguanyl_cyclase"/>
</dbReference>
<dbReference type="EMBL" id="CP007389">
    <property type="protein sequence ID" value="APT74562.1"/>
    <property type="molecule type" value="Genomic_DNA"/>
</dbReference>
<dbReference type="InterPro" id="IPR006674">
    <property type="entry name" value="HD_domain"/>
</dbReference>
<dbReference type="InterPro" id="IPR054767">
    <property type="entry name" value="Cas10-Cmr2_palm2"/>
</dbReference>
<evidence type="ECO:0000256" key="4">
    <source>
        <dbReference type="ARBA" id="ARBA00022679"/>
    </source>
</evidence>
<dbReference type="Proteomes" id="UP000185490">
    <property type="component" value="Chromosome"/>
</dbReference>
<dbReference type="PANTHER" id="PTHR36528">
    <property type="entry name" value="CRISPR SYSTEM SINGLE-STRAND-SPECIFIC DEOXYRIBONUCLEASE CAS10/CSM1 (SUBTYPE III-A)"/>
    <property type="match status" value="1"/>
</dbReference>
<dbReference type="PROSITE" id="PS50887">
    <property type="entry name" value="GGDEF"/>
    <property type="match status" value="1"/>
</dbReference>
<dbReference type="Pfam" id="PF01966">
    <property type="entry name" value="HD"/>
    <property type="match status" value="1"/>
</dbReference>
<keyword evidence="11" id="KW-0051">Antiviral defense</keyword>
<evidence type="ECO:0000256" key="1">
    <source>
        <dbReference type="ARBA" id="ARBA00001968"/>
    </source>
</evidence>
<dbReference type="InterPro" id="IPR000160">
    <property type="entry name" value="GGDEF_dom"/>
</dbReference>
<dbReference type="Gene3D" id="3.30.70.270">
    <property type="match status" value="1"/>
</dbReference>
<evidence type="ECO:0000256" key="5">
    <source>
        <dbReference type="ARBA" id="ARBA00022722"/>
    </source>
</evidence>
<keyword evidence="15" id="KW-1185">Reference proteome</keyword>
<keyword evidence="5" id="KW-0540">Nuclease</keyword>
<evidence type="ECO:0000256" key="8">
    <source>
        <dbReference type="ARBA" id="ARBA00022801"/>
    </source>
</evidence>
<keyword evidence="9" id="KW-0269">Exonuclease</keyword>
<evidence type="ECO:0000256" key="6">
    <source>
        <dbReference type="ARBA" id="ARBA00022741"/>
    </source>
</evidence>
<keyword evidence="6" id="KW-0547">Nucleotide-binding</keyword>
<comment type="cofactor">
    <cofactor evidence="1">
        <name>a divalent metal cation</name>
        <dbReference type="ChEBI" id="CHEBI:60240"/>
    </cofactor>
</comment>
<gene>
    <name evidence="14" type="ORF">BW47_08840</name>
</gene>
<sequence>MINLSVEKVFLAGIFHDIGKFYIRANFGDLKKNIYEEYKYFIEGDNKYGPRHQEWGAYFYKNSNLPFKDEIEGAILNHHKPNSVLSKLISVADHISATEREGEHPEDKVKNMKSMLSMVSFSNDQKKGKYKKVSKLSEKFDLLEKEDENVEETYKNLWREFEKVINSIPRNKNPKISFPIFEKIYYILKEYTSNIPSAFFYNEPDISLFSHLSTTAGIAVAIFKQFEEEIKLGNIKILENIDSKNYDEKILGIVKGDISGIQDFLYNISQERAVKKLRGRSFYITYLLEIVAKYIIENEGLSISNILFNGGGHFYLIVPAKTIDKLEKYQKYIDEVMYKAHGIGLNINIAGEKIAPKELNSEIYKRVSQLVERKKYTKLYSLISYDFHKIFESKNLSEDSCPYCRRKMKDDECTFCESFTVIGDRLSKRKAFKLNKTEKIPEKINTYEDVFKMFGYEVEFEEGPFSFLIDKSGNVDLSRYMFYTKSANYISKKENNEISDLETIAKNSNGMEKWGVLRGDVDNLGRIFKEGLGKEASISKTATLSQEIEIFFGKFLEDIVSNEFSNCTVIYSGGDDFFIIGPWSDLPNLAENIQKEFKRYSGDNECISISMGIGISPAKKYPVYRVAKLAGEYLEKAKEYERKGIEKSALGFLGDFIGWEEFEEYKYFKNKLTDLINEKITKRILHVLRRYYQEYDENEGTNKVWKLYYYFAQLSDRYSKSKDKILKFLSEILKDDNKLYNKIYSLTYWVEYELKEG</sequence>
<evidence type="ECO:0000256" key="11">
    <source>
        <dbReference type="ARBA" id="ARBA00023118"/>
    </source>
</evidence>
<dbReference type="InterPro" id="IPR041062">
    <property type="entry name" value="Csm1_B"/>
</dbReference>